<proteinExistence type="predicted"/>
<dbReference type="AlphaFoldDB" id="S3ZD44"/>
<dbReference type="PATRIC" id="fig|1286094.4.peg.6318"/>
<dbReference type="Proteomes" id="UP000014629">
    <property type="component" value="Unassembled WGS sequence"/>
</dbReference>
<reference evidence="1 2" key="1">
    <citation type="submission" date="2013-02" db="EMBL/GenBank/DDBJ databases">
        <title>Draft Genome Sequence of Streptomyces aurantiacus, Which Produces Setomimycin.</title>
        <authorList>
            <person name="Gruening B.A."/>
            <person name="Praeg A."/>
            <person name="Erxleben A."/>
            <person name="Guenther S."/>
            <person name="Mueller M."/>
        </authorList>
    </citation>
    <scope>NUCLEOTIDE SEQUENCE [LARGE SCALE GENOMIC DNA]</scope>
    <source>
        <strain evidence="1 2">JA 4570</strain>
    </source>
</reference>
<keyword evidence="2" id="KW-1185">Reference proteome</keyword>
<name>S3ZD44_9ACTN</name>
<organism evidence="1 2">
    <name type="scientific">Streptomyces aurantiacus JA 4570</name>
    <dbReference type="NCBI Taxonomy" id="1286094"/>
    <lineage>
        <taxon>Bacteria</taxon>
        <taxon>Bacillati</taxon>
        <taxon>Actinomycetota</taxon>
        <taxon>Actinomycetes</taxon>
        <taxon>Kitasatosporales</taxon>
        <taxon>Streptomycetaceae</taxon>
        <taxon>Streptomyces</taxon>
        <taxon>Streptomyces aurantiacus group</taxon>
    </lineage>
</organism>
<sequence>MRRGARRTLGVVTVPGTVGRLWKEPGEPVVRDHCRRSSAHTAEGVPPHAVHTVRTALEGCLVGADRATDRASSFMRPVEYSAGALPLYPGISHTCPAIWSRRGRHSG</sequence>
<accession>S3ZD44</accession>
<comment type="caution">
    <text evidence="1">The sequence shown here is derived from an EMBL/GenBank/DDBJ whole genome shotgun (WGS) entry which is preliminary data.</text>
</comment>
<evidence type="ECO:0000313" key="1">
    <source>
        <dbReference type="EMBL" id="EPH40534.1"/>
    </source>
</evidence>
<protein>
    <submittedName>
        <fullName evidence="1">Uncharacterized protein</fullName>
    </submittedName>
</protein>
<gene>
    <name evidence="1" type="ORF">STRAU_6393</name>
</gene>
<dbReference type="EMBL" id="AOPZ01000401">
    <property type="protein sequence ID" value="EPH40534.1"/>
    <property type="molecule type" value="Genomic_DNA"/>
</dbReference>
<evidence type="ECO:0000313" key="2">
    <source>
        <dbReference type="Proteomes" id="UP000014629"/>
    </source>
</evidence>